<dbReference type="EMBL" id="FCON02000235">
    <property type="protein sequence ID" value="SAL86591.1"/>
    <property type="molecule type" value="Genomic_DNA"/>
</dbReference>
<keyword evidence="3" id="KW-1185">Reference proteome</keyword>
<dbReference type="PRINTS" id="PR01438">
    <property type="entry name" value="UNVRSLSTRESS"/>
</dbReference>
<sequence>MAGSAEYVEKHDGIRSARRGSLKRLFHAELARTGVPGQWVDVDGHANLEVLRLGSCADLIVAGQDDPNDPESYIGDRFPETLVMSAGRPVLLIPYTGVFPAIGESVMIAWNGSREAARAVHDVLPILKAAKRTTAVSINGMNDEPFGSRIPGADIAAVVARHGVKVDIADIDGVIDAPVGDLLMSRSSDLGADLVVMGAYGHARWQELVLGGATRTMLESMTVPVLMSH</sequence>
<dbReference type="AlphaFoldDB" id="A0A158L1R6"/>
<dbReference type="PANTHER" id="PTHR46268">
    <property type="entry name" value="STRESS RESPONSE PROTEIN NHAX"/>
    <property type="match status" value="1"/>
</dbReference>
<evidence type="ECO:0000313" key="2">
    <source>
        <dbReference type="EMBL" id="SAL86591.1"/>
    </source>
</evidence>
<name>A0A158L1R6_9BURK</name>
<gene>
    <name evidence="2" type="ORF">AWB68_08082</name>
</gene>
<evidence type="ECO:0000256" key="1">
    <source>
        <dbReference type="ARBA" id="ARBA00008791"/>
    </source>
</evidence>
<reference evidence="2" key="1">
    <citation type="submission" date="2016-01" db="EMBL/GenBank/DDBJ databases">
        <authorList>
            <person name="Peeters C."/>
        </authorList>
    </citation>
    <scope>NUCLEOTIDE SEQUENCE [LARGE SCALE GENOMIC DNA]</scope>
    <source>
        <strain evidence="2">LMG 22940</strain>
    </source>
</reference>
<accession>A0A158L1R6</accession>
<organism evidence="2 3">
    <name type="scientific">Caballeronia choica</name>
    <dbReference type="NCBI Taxonomy" id="326476"/>
    <lineage>
        <taxon>Bacteria</taxon>
        <taxon>Pseudomonadati</taxon>
        <taxon>Pseudomonadota</taxon>
        <taxon>Betaproteobacteria</taxon>
        <taxon>Burkholderiales</taxon>
        <taxon>Burkholderiaceae</taxon>
        <taxon>Caballeronia</taxon>
    </lineage>
</organism>
<comment type="caution">
    <text evidence="2">The sequence shown here is derived from an EMBL/GenBank/DDBJ whole genome shotgun (WGS) entry which is preliminary data.</text>
</comment>
<proteinExistence type="inferred from homology"/>
<dbReference type="SUPFAM" id="SSF52402">
    <property type="entry name" value="Adenine nucleotide alpha hydrolases-like"/>
    <property type="match status" value="2"/>
</dbReference>
<dbReference type="Proteomes" id="UP000054770">
    <property type="component" value="Unassembled WGS sequence"/>
</dbReference>
<evidence type="ECO:0000313" key="3">
    <source>
        <dbReference type="Proteomes" id="UP000054770"/>
    </source>
</evidence>
<dbReference type="PANTHER" id="PTHR46268:SF15">
    <property type="entry name" value="UNIVERSAL STRESS PROTEIN HP_0031"/>
    <property type="match status" value="1"/>
</dbReference>
<dbReference type="InterPro" id="IPR006015">
    <property type="entry name" value="Universal_stress_UspA"/>
</dbReference>
<protein>
    <submittedName>
        <fullName evidence="2">UspA domain-containing protein</fullName>
    </submittedName>
</protein>
<dbReference type="Gene3D" id="3.40.50.12370">
    <property type="match status" value="1"/>
</dbReference>
<comment type="similarity">
    <text evidence="1">Belongs to the universal stress protein A family.</text>
</comment>
<dbReference type="CDD" id="cd00293">
    <property type="entry name" value="USP-like"/>
    <property type="match status" value="1"/>
</dbReference>